<accession>A0A5C0AZX8</accession>
<protein>
    <submittedName>
        <fullName evidence="1">Uncharacterized protein</fullName>
    </submittedName>
</protein>
<dbReference type="Proteomes" id="UP000325161">
    <property type="component" value="Chromosome"/>
</dbReference>
<reference evidence="1 2" key="1">
    <citation type="submission" date="2019-08" db="EMBL/GenBank/DDBJ databases">
        <title>Amphibian skin-associated Pigmentiphaga: genome sequence and occurrence across geography and hosts.</title>
        <authorList>
            <person name="Bletz M.C."/>
            <person name="Bunk B."/>
            <person name="Sproeer C."/>
            <person name="Biwer P."/>
            <person name="Reiter S."/>
            <person name="Rabemananjara F.C.E."/>
            <person name="Schulz S."/>
            <person name="Overmann J."/>
            <person name="Vences M."/>
        </authorList>
    </citation>
    <scope>NUCLEOTIDE SEQUENCE [LARGE SCALE GENOMIC DNA]</scope>
    <source>
        <strain evidence="1 2">Mada1488</strain>
    </source>
</reference>
<dbReference type="KEGG" id="pacr:FXN63_20890"/>
<sequence length="706" mass="78068">MSRITTLAANLQQCLDAADIDAALLALGKRGIDLDVLESPEKPHAVIGLAALLTTAAQLRAGYPELVAPLLDGLSDALAPAHRRGEGNWRVLGPFRFLFAPLIDAALAMQSQGRAIDLLNSCRREMRGQVDDGSYADPQVAALIAHPAFMAVAGFVDKRHGDGRHTHVNTSGSPFHIDWPWLLTRYEQALALGQPDHRLMDVQTCHAGLVESALLAEVPKRAMPLIDQELDWYLSNPAIDTSHFEFNAICVLAVLGQYERALESARILVRRGYHLPWRFRLASAQRMVWTQDMRQNEWLGDLAQTPAYQRFVEEELPGPMLDDDADCNPLCVVKDGTWTGKKPKRCAVSRVMIQPGGEVVRFRRLFNRASDGGLEMADRDAFAASDWQVARAKFDANAIPLAKLFPRNVTRDAKLDGAPHIHAFVHALARAPGNLDMAQAVSLIAEHAPPPVPYTWNQGTSANRWALAIPGFAGADGHGDAISLAWCLVKAGYRETLLAQVASLPTDRADKVFAMLATFDDEVMRQAAAVHFALPDLPQIMALVFKDRLALEDHALLAAFGHQHARYRAGLVAAMRAYGLHLYSNNRPKVDWFLAGLEHYSLAGGSALLYLLIDHPEDDPVLQTVIDKGWLPDKALGSVDDYANTKPFYVRAALFHLARHQPERLDAWLTPDAVLRWTDMAYDRETLRLVKKLKARKPASQRKTPV</sequence>
<dbReference type="EMBL" id="CP043046">
    <property type="protein sequence ID" value="QEI08022.1"/>
    <property type="molecule type" value="Genomic_DNA"/>
</dbReference>
<proteinExistence type="predicted"/>
<dbReference type="OrthoDB" id="8416257at2"/>
<gene>
    <name evidence="1" type="ORF">FXN63_20890</name>
</gene>
<organism evidence="1 2">
    <name type="scientific">Pigmentiphaga aceris</name>
    <dbReference type="NCBI Taxonomy" id="1940612"/>
    <lineage>
        <taxon>Bacteria</taxon>
        <taxon>Pseudomonadati</taxon>
        <taxon>Pseudomonadota</taxon>
        <taxon>Betaproteobacteria</taxon>
        <taxon>Burkholderiales</taxon>
        <taxon>Alcaligenaceae</taxon>
        <taxon>Pigmentiphaga</taxon>
    </lineage>
</organism>
<evidence type="ECO:0000313" key="1">
    <source>
        <dbReference type="EMBL" id="QEI08022.1"/>
    </source>
</evidence>
<dbReference type="AlphaFoldDB" id="A0A5C0AZX8"/>
<evidence type="ECO:0000313" key="2">
    <source>
        <dbReference type="Proteomes" id="UP000325161"/>
    </source>
</evidence>
<dbReference type="RefSeq" id="WP_148817139.1">
    <property type="nucleotide sequence ID" value="NZ_CP043046.1"/>
</dbReference>
<name>A0A5C0AZX8_9BURK</name>
<keyword evidence="2" id="KW-1185">Reference proteome</keyword>